<dbReference type="Pfam" id="PF07690">
    <property type="entry name" value="MFS_1"/>
    <property type="match status" value="1"/>
</dbReference>
<feature type="transmembrane region" description="Helical" evidence="8">
    <location>
        <begin position="437"/>
        <end position="456"/>
    </location>
</feature>
<keyword evidence="11" id="KW-1185">Reference proteome</keyword>
<dbReference type="Gene3D" id="1.20.1250.20">
    <property type="entry name" value="MFS general substrate transporter like domains"/>
    <property type="match status" value="1"/>
</dbReference>
<reference evidence="11" key="1">
    <citation type="submission" date="2017-01" db="EMBL/GenBank/DDBJ databases">
        <authorList>
            <person name="Wang Y."/>
            <person name="White M."/>
            <person name="Kvist S."/>
            <person name="Moncalvo J.-M."/>
        </authorList>
    </citation>
    <scope>NUCLEOTIDE SEQUENCE [LARGE SCALE GENOMIC DNA]</scope>
    <source>
        <strain evidence="11">ID-206-W2</strain>
    </source>
</reference>
<keyword evidence="6 8" id="KW-0472">Membrane</keyword>
<gene>
    <name evidence="10" type="ORF">AYI69_g1543</name>
</gene>
<evidence type="ECO:0000256" key="8">
    <source>
        <dbReference type="SAM" id="Phobius"/>
    </source>
</evidence>
<feature type="transmembrane region" description="Helical" evidence="8">
    <location>
        <begin position="272"/>
        <end position="290"/>
    </location>
</feature>
<accession>A0A1R1YPW4</accession>
<feature type="transmembrane region" description="Helical" evidence="8">
    <location>
        <begin position="311"/>
        <end position="330"/>
    </location>
</feature>
<evidence type="ECO:0000256" key="6">
    <source>
        <dbReference type="ARBA" id="ARBA00023136"/>
    </source>
</evidence>
<keyword evidence="5 8" id="KW-1133">Transmembrane helix</keyword>
<dbReference type="GO" id="GO:0016020">
    <property type="term" value="C:membrane"/>
    <property type="evidence" value="ECO:0007669"/>
    <property type="project" value="UniProtKB-SubCell"/>
</dbReference>
<feature type="transmembrane region" description="Helical" evidence="8">
    <location>
        <begin position="237"/>
        <end position="260"/>
    </location>
</feature>
<comment type="similarity">
    <text evidence="2">Belongs to the major facilitator superfamily. Vesicular transporter family.</text>
</comment>
<sequence>MNFLSWFKTKNALLCLSTISLFVDACIYGIIIPALPDLLQVKLKASTGINGLLVGFFALGVLIGAPSISFYSDRTGKRRMPMIIGFLILTVTSIPIGFSNKLYQLFLARLFQGISSGVTWSLGLAMLIDVYPSDKLDFPISISYSGFTLGVLGGPVLGGVVYKSGGMPGLSYLMGGMALFNMIFRILVPDSNELNEILAKSETGSSLSIDLESNSEKPQPIANKKINFFSLLKEKQIIVLCIVTIFAYGMTSSIELVLPIVFAEKFNLSPDIIGYTFISFSVSSVIGSLITGKFMDSKFINSRISEYKKRYVIIIIGNTVAGILVIITGFQKTLAAFIIFMALFGFASGCGNVPVMAALGAHITYMATREDTPIADSKNSQSPENPKVAQESIPETPVPALSNPGIKPDSNNLEENSETNETKSVGKSGGNGQVYSLYNVAYSISALIIPIVASNMYKSAGLLPVCAFLGGLLAVGVSTSVGYILLTKK</sequence>
<dbReference type="EMBL" id="LSSM01000421">
    <property type="protein sequence ID" value="OMJ28959.1"/>
    <property type="molecule type" value="Genomic_DNA"/>
</dbReference>
<feature type="transmembrane region" description="Helical" evidence="8">
    <location>
        <begin position="142"/>
        <end position="163"/>
    </location>
</feature>
<dbReference type="CDD" id="cd17325">
    <property type="entry name" value="MFS_MdtG_SLC18_like"/>
    <property type="match status" value="1"/>
</dbReference>
<dbReference type="PROSITE" id="PS50850">
    <property type="entry name" value="MFS"/>
    <property type="match status" value="1"/>
</dbReference>
<feature type="domain" description="Major facilitator superfamily (MFS) profile" evidence="9">
    <location>
        <begin position="13"/>
        <end position="489"/>
    </location>
</feature>
<evidence type="ECO:0000256" key="4">
    <source>
        <dbReference type="ARBA" id="ARBA00022692"/>
    </source>
</evidence>
<dbReference type="InterPro" id="IPR001958">
    <property type="entry name" value="Tet-R_TetA/multi-R_MdtG-like"/>
</dbReference>
<evidence type="ECO:0000256" key="3">
    <source>
        <dbReference type="ARBA" id="ARBA00022448"/>
    </source>
</evidence>
<evidence type="ECO:0000313" key="10">
    <source>
        <dbReference type="EMBL" id="OMJ28959.1"/>
    </source>
</evidence>
<dbReference type="InterPro" id="IPR050930">
    <property type="entry name" value="MFS_Vesicular_Transporter"/>
</dbReference>
<evidence type="ECO:0000259" key="9">
    <source>
        <dbReference type="PROSITE" id="PS50850"/>
    </source>
</evidence>
<dbReference type="InterPro" id="IPR011701">
    <property type="entry name" value="MFS"/>
</dbReference>
<dbReference type="GO" id="GO:0022857">
    <property type="term" value="F:transmembrane transporter activity"/>
    <property type="evidence" value="ECO:0007669"/>
    <property type="project" value="InterPro"/>
</dbReference>
<feature type="region of interest" description="Disordered" evidence="7">
    <location>
        <begin position="372"/>
        <end position="427"/>
    </location>
</feature>
<dbReference type="PANTHER" id="PTHR23506:SF23">
    <property type="entry name" value="GH10249P"/>
    <property type="match status" value="1"/>
</dbReference>
<proteinExistence type="inferred from homology"/>
<evidence type="ECO:0000256" key="7">
    <source>
        <dbReference type="SAM" id="MobiDB-lite"/>
    </source>
</evidence>
<feature type="transmembrane region" description="Helical" evidence="8">
    <location>
        <begin position="336"/>
        <end position="359"/>
    </location>
</feature>
<protein>
    <submittedName>
        <fullName evidence="10">Putative MFS-type transporter</fullName>
    </submittedName>
</protein>
<dbReference type="PANTHER" id="PTHR23506">
    <property type="entry name" value="GH10249P"/>
    <property type="match status" value="1"/>
</dbReference>
<feature type="transmembrane region" description="Helical" evidence="8">
    <location>
        <begin position="80"/>
        <end position="98"/>
    </location>
</feature>
<feature type="transmembrane region" description="Helical" evidence="8">
    <location>
        <begin position="110"/>
        <end position="130"/>
    </location>
</feature>
<feature type="transmembrane region" description="Helical" evidence="8">
    <location>
        <begin position="462"/>
        <end position="486"/>
    </location>
</feature>
<dbReference type="Proteomes" id="UP000187429">
    <property type="component" value="Unassembled WGS sequence"/>
</dbReference>
<feature type="transmembrane region" description="Helical" evidence="8">
    <location>
        <begin position="12"/>
        <end position="35"/>
    </location>
</feature>
<name>A0A1R1YPW4_9FUNG</name>
<feature type="transmembrane region" description="Helical" evidence="8">
    <location>
        <begin position="169"/>
        <end position="188"/>
    </location>
</feature>
<dbReference type="OrthoDB" id="5086884at2759"/>
<dbReference type="SUPFAM" id="SSF103473">
    <property type="entry name" value="MFS general substrate transporter"/>
    <property type="match status" value="1"/>
</dbReference>
<feature type="transmembrane region" description="Helical" evidence="8">
    <location>
        <begin position="47"/>
        <end position="68"/>
    </location>
</feature>
<evidence type="ECO:0000256" key="5">
    <source>
        <dbReference type="ARBA" id="ARBA00022989"/>
    </source>
</evidence>
<dbReference type="InterPro" id="IPR020846">
    <property type="entry name" value="MFS_dom"/>
</dbReference>
<evidence type="ECO:0000313" key="11">
    <source>
        <dbReference type="Proteomes" id="UP000187429"/>
    </source>
</evidence>
<comment type="subcellular location">
    <subcellularLocation>
        <location evidence="1">Membrane</location>
        <topology evidence="1">Multi-pass membrane protein</topology>
    </subcellularLocation>
</comment>
<dbReference type="InterPro" id="IPR036259">
    <property type="entry name" value="MFS_trans_sf"/>
</dbReference>
<dbReference type="PRINTS" id="PR01035">
    <property type="entry name" value="TCRTETA"/>
</dbReference>
<dbReference type="AlphaFoldDB" id="A0A1R1YPW4"/>
<evidence type="ECO:0000256" key="2">
    <source>
        <dbReference type="ARBA" id="ARBA00006829"/>
    </source>
</evidence>
<keyword evidence="4 8" id="KW-0812">Transmembrane</keyword>
<evidence type="ECO:0000256" key="1">
    <source>
        <dbReference type="ARBA" id="ARBA00004141"/>
    </source>
</evidence>
<comment type="caution">
    <text evidence="10">The sequence shown here is derived from an EMBL/GenBank/DDBJ whole genome shotgun (WGS) entry which is preliminary data.</text>
</comment>
<keyword evidence="3" id="KW-0813">Transport</keyword>
<organism evidence="10 11">
    <name type="scientific">Smittium culicis</name>
    <dbReference type="NCBI Taxonomy" id="133412"/>
    <lineage>
        <taxon>Eukaryota</taxon>
        <taxon>Fungi</taxon>
        <taxon>Fungi incertae sedis</taxon>
        <taxon>Zoopagomycota</taxon>
        <taxon>Kickxellomycotina</taxon>
        <taxon>Harpellomycetes</taxon>
        <taxon>Harpellales</taxon>
        <taxon>Legeriomycetaceae</taxon>
        <taxon>Smittium</taxon>
    </lineage>
</organism>